<dbReference type="Proteomes" id="UP000006575">
    <property type="component" value="Plasmid pRL8"/>
</dbReference>
<feature type="transmembrane region" description="Helical" evidence="9">
    <location>
        <begin position="232"/>
        <end position="254"/>
    </location>
</feature>
<evidence type="ECO:0000256" key="4">
    <source>
        <dbReference type="ARBA" id="ARBA00022692"/>
    </source>
</evidence>
<dbReference type="Pfam" id="PF02653">
    <property type="entry name" value="BPD_transp_2"/>
    <property type="match status" value="1"/>
</dbReference>
<evidence type="ECO:0000256" key="8">
    <source>
        <dbReference type="ARBA" id="ARBA00037998"/>
    </source>
</evidence>
<evidence type="ECO:0000256" key="2">
    <source>
        <dbReference type="ARBA" id="ARBA00022448"/>
    </source>
</evidence>
<dbReference type="EMBL" id="AM236082">
    <property type="protein sequence ID" value="CAK02826.1"/>
    <property type="molecule type" value="Genomic_DNA"/>
</dbReference>
<keyword evidence="6 9" id="KW-1133">Transmembrane helix</keyword>
<proteinExistence type="inferred from homology"/>
<feature type="transmembrane region" description="Helical" evidence="9">
    <location>
        <begin position="66"/>
        <end position="87"/>
    </location>
</feature>
<feature type="transmembrane region" description="Helical" evidence="9">
    <location>
        <begin position="42"/>
        <end position="59"/>
    </location>
</feature>
<keyword evidence="7 9" id="KW-0472">Membrane</keyword>
<dbReference type="KEGG" id="rle:pRL80027"/>
<evidence type="ECO:0000256" key="7">
    <source>
        <dbReference type="ARBA" id="ARBA00023136"/>
    </source>
</evidence>
<evidence type="ECO:0000256" key="5">
    <source>
        <dbReference type="ARBA" id="ARBA00022970"/>
    </source>
</evidence>
<keyword evidence="5" id="KW-0029">Amino-acid transport</keyword>
<feature type="transmembrane region" description="Helical" evidence="9">
    <location>
        <begin position="144"/>
        <end position="166"/>
    </location>
</feature>
<dbReference type="InterPro" id="IPR052157">
    <property type="entry name" value="BCAA_transport_permease"/>
</dbReference>
<evidence type="ECO:0000256" key="3">
    <source>
        <dbReference type="ARBA" id="ARBA00022475"/>
    </source>
</evidence>
<evidence type="ECO:0000256" key="9">
    <source>
        <dbReference type="SAM" id="Phobius"/>
    </source>
</evidence>
<keyword evidence="3" id="KW-1003">Cell membrane</keyword>
<feature type="transmembrane region" description="Helical" evidence="9">
    <location>
        <begin position="198"/>
        <end position="220"/>
    </location>
</feature>
<geneLocation type="plasmid" evidence="10 11">
    <name>pRL8</name>
</geneLocation>
<dbReference type="eggNOG" id="COG0559">
    <property type="taxonomic scope" value="Bacteria"/>
</dbReference>
<dbReference type="CDD" id="cd06582">
    <property type="entry name" value="TM_PBP1_LivH_like"/>
    <property type="match status" value="1"/>
</dbReference>
<feature type="transmembrane region" description="Helical" evidence="9">
    <location>
        <begin position="260"/>
        <end position="284"/>
    </location>
</feature>
<dbReference type="InterPro" id="IPR001851">
    <property type="entry name" value="ABC_transp_permease"/>
</dbReference>
<comment type="similarity">
    <text evidence="8">Belongs to the binding-protein-dependent transport system permease family. LivHM subfamily.</text>
</comment>
<name>Q1M9I1_RHIJ3</name>
<keyword evidence="10" id="KW-0614">Plasmid</keyword>
<feature type="transmembrane region" description="Helical" evidence="9">
    <location>
        <begin position="12"/>
        <end position="36"/>
    </location>
</feature>
<organism evidence="10 11">
    <name type="scientific">Rhizobium johnstonii (strain DSM 114642 / LMG 32736 / 3841)</name>
    <name type="common">Rhizobium leguminosarum bv. viciae</name>
    <dbReference type="NCBI Taxonomy" id="216596"/>
    <lineage>
        <taxon>Bacteria</taxon>
        <taxon>Pseudomonadati</taxon>
        <taxon>Pseudomonadota</taxon>
        <taxon>Alphaproteobacteria</taxon>
        <taxon>Hyphomicrobiales</taxon>
        <taxon>Rhizobiaceae</taxon>
        <taxon>Rhizobium/Agrobacterium group</taxon>
        <taxon>Rhizobium</taxon>
        <taxon>Rhizobium johnstonii</taxon>
    </lineage>
</organism>
<reference evidence="10 11" key="1">
    <citation type="journal article" date="2006" name="Genome Biol.">
        <title>The genome of Rhizobium leguminosarum has recognizable core and accessory components.</title>
        <authorList>
            <person name="Young J.W."/>
            <person name="Crossman L.C."/>
            <person name="Johnston A.W.B."/>
            <person name="Thomson N.R."/>
            <person name="Ghazoui Z.F."/>
            <person name="Hull K.H."/>
            <person name="Wexler M."/>
            <person name="Curson A.R.J."/>
            <person name="Todd J.D."/>
            <person name="Poole P.S."/>
            <person name="Mauchline T.H."/>
            <person name="East A.K."/>
            <person name="Quail M.A."/>
            <person name="Churcher C."/>
            <person name="Arrowsmith C."/>
            <person name="Cherevach A."/>
            <person name="Chillingworth T."/>
            <person name="Clarke K."/>
            <person name="Cronin A."/>
            <person name="Davis P."/>
            <person name="Fraser A."/>
            <person name="Hance Z."/>
            <person name="Hauser H."/>
            <person name="Jagels K."/>
            <person name="Moule S."/>
            <person name="Mungall K."/>
            <person name="Norbertczak H."/>
            <person name="Rabbinowitsch E."/>
            <person name="Sanders M."/>
            <person name="Simmonds M."/>
            <person name="Whitehead S."/>
            <person name="Parkhill J."/>
        </authorList>
    </citation>
    <scope>NUCLEOTIDE SEQUENCE [LARGE SCALE GENOMIC DNA]</scope>
    <source>
        <strain evidence="11">DSM 114642 / LMG 32736 / 3841</strain>
    </source>
</reference>
<dbReference type="PANTHER" id="PTHR11795">
    <property type="entry name" value="BRANCHED-CHAIN AMINO ACID TRANSPORT SYSTEM PERMEASE PROTEIN LIVH"/>
    <property type="match status" value="1"/>
</dbReference>
<dbReference type="GO" id="GO:0005886">
    <property type="term" value="C:plasma membrane"/>
    <property type="evidence" value="ECO:0007669"/>
    <property type="project" value="UniProtKB-SubCell"/>
</dbReference>
<feature type="transmembrane region" description="Helical" evidence="9">
    <location>
        <begin position="99"/>
        <end position="123"/>
    </location>
</feature>
<evidence type="ECO:0000256" key="6">
    <source>
        <dbReference type="ARBA" id="ARBA00022989"/>
    </source>
</evidence>
<dbReference type="PANTHER" id="PTHR11795:SF445">
    <property type="entry name" value="AMINO ACID ABC TRANSPORTER PERMEASE PROTEIN"/>
    <property type="match status" value="1"/>
</dbReference>
<sequence>MTMVSIDLLIEGLVFGVLVGCFYAAVSIGLSIAFGLLDVPHIAHASFLVLAAYMTFLLGSFGIDPLLAGALILIPFFFLGAAVYRFYYEAFEKRGTDAGVRGIAFFFGIAFIVQVVLSLVFGLDQQSVSAPYIGSSLALGEMRIPWRLIVALVVAVGLVLSLNLYLSRTFRGRAIRAVAQDPWALKVIGANPVLTKQWAFGLATAATAVGGALLIIVSPVEPSLDRVYIGRTFCVVVLAGLGSMNGTLIAGILLGVMESLVLTAFGASWAPAVAFGLLLLVLGLRPQGLFGR</sequence>
<keyword evidence="2" id="KW-0813">Transport</keyword>
<dbReference type="GO" id="GO:0022857">
    <property type="term" value="F:transmembrane transporter activity"/>
    <property type="evidence" value="ECO:0007669"/>
    <property type="project" value="InterPro"/>
</dbReference>
<keyword evidence="11" id="KW-1185">Reference proteome</keyword>
<accession>Q1M9I1</accession>
<dbReference type="GO" id="GO:0006865">
    <property type="term" value="P:amino acid transport"/>
    <property type="evidence" value="ECO:0007669"/>
    <property type="project" value="UniProtKB-KW"/>
</dbReference>
<gene>
    <name evidence="10" type="primary">livM</name>
    <name evidence="10" type="ordered locus">pRL80027</name>
</gene>
<evidence type="ECO:0000256" key="1">
    <source>
        <dbReference type="ARBA" id="ARBA00004651"/>
    </source>
</evidence>
<comment type="subcellular location">
    <subcellularLocation>
        <location evidence="1">Cell membrane</location>
        <topology evidence="1">Multi-pass membrane protein</topology>
    </subcellularLocation>
</comment>
<dbReference type="EnsemblBacteria" id="CAK02826">
    <property type="protein sequence ID" value="CAK02826"/>
    <property type="gene ID" value="pRL80027"/>
</dbReference>
<protein>
    <submittedName>
        <fullName evidence="10">Branched-chain amino acid ABC transporter permease component</fullName>
    </submittedName>
</protein>
<evidence type="ECO:0000313" key="10">
    <source>
        <dbReference type="EMBL" id="CAK02826.1"/>
    </source>
</evidence>
<evidence type="ECO:0000313" key="11">
    <source>
        <dbReference type="Proteomes" id="UP000006575"/>
    </source>
</evidence>
<dbReference type="HOGENOM" id="CLU_039929_2_0_5"/>
<keyword evidence="4 9" id="KW-0812">Transmembrane</keyword>
<dbReference type="AlphaFoldDB" id="Q1M9I1"/>